<dbReference type="EMBL" id="JAAAHW010003151">
    <property type="protein sequence ID" value="KAF9987914.1"/>
    <property type="molecule type" value="Genomic_DNA"/>
</dbReference>
<dbReference type="PANTHER" id="PTHR12911:SF8">
    <property type="entry name" value="KLAROID PROTEIN-RELATED"/>
    <property type="match status" value="1"/>
</dbReference>
<evidence type="ECO:0000256" key="5">
    <source>
        <dbReference type="SAM" id="Coils"/>
    </source>
</evidence>
<feature type="region of interest" description="Disordered" evidence="6">
    <location>
        <begin position="70"/>
        <end position="91"/>
    </location>
</feature>
<sequence length="721" mass="82213">MAYIVCDSDDDRIRSESQAIVRAEGTVSTCRIEDIPPSCGSDLTCYIGSRHHDHIATNNGFQGDGSDMDTTCFRGDGDRDDADDTNPFKLRITDPGSNPYTPYEEKTYWTENVEYMRLLLLERGRGDGLRTFHLLEGSRSTWKCLNPWPLLWWIITFLGQSFLNIIMASSRAFVNTIQMTASLLILVCSWAWKLVIKIFGVIKCWSKFMGSSRRPNVLLLIMALGAGSVYYFNSTPGLYSRLQFDIQASRLQLPAILSRISFWKSLYPKDQFSHVLKTVNIHVFRNWVPLRRQPPRLRSQIQVPENSLHSIKDLETRIQWIQKSIQDLEGSDNRLANDIESKAVQLNQRVTDVEDRLDAVASDVGLLRRYIANGQWIEKVVLDLLQEHIPKYVAVTKDPRTGEIHIPAGFWDKAREWFVTKDKVNESIEEVLSNRLEENNKVLWNKFLDENERALKNLVNNQIEMVSQREFLRLIKAEASTIWDNLKDKVVNHLEQEGLLKVTKDAWTHRGDEFLPVDSRSLTDIERQVITVLIDEALERHSIDVLARPDYALSNIGGRIIPELTFADYSYQETPTLLGRLGLMYLIPPNPRVERRAIRAIQADVVVGSCWAMKGTEGQIGIRLAREIIITQVTIEHVDPRIALDRGSAPKEMEIWSLISPVATKKKHHSTKDKQDKDATEGGGIKSSPVMGAWWKEGSPEQGASLLETIEYQYSDHVDGG</sequence>
<dbReference type="OrthoDB" id="342281at2759"/>
<evidence type="ECO:0000256" key="1">
    <source>
        <dbReference type="ARBA" id="ARBA00004370"/>
    </source>
</evidence>
<evidence type="ECO:0000259" key="8">
    <source>
        <dbReference type="PROSITE" id="PS51469"/>
    </source>
</evidence>
<comment type="subcellular location">
    <subcellularLocation>
        <location evidence="1">Membrane</location>
    </subcellularLocation>
</comment>
<evidence type="ECO:0000256" key="4">
    <source>
        <dbReference type="ARBA" id="ARBA00023136"/>
    </source>
</evidence>
<dbReference type="GO" id="GO:0034993">
    <property type="term" value="C:meiotic nuclear membrane microtubule tethering complex"/>
    <property type="evidence" value="ECO:0007669"/>
    <property type="project" value="TreeGrafter"/>
</dbReference>
<dbReference type="Gene3D" id="2.60.120.260">
    <property type="entry name" value="Galactose-binding domain-like"/>
    <property type="match status" value="1"/>
</dbReference>
<feature type="domain" description="SUN" evidence="8">
    <location>
        <begin position="557"/>
        <end position="721"/>
    </location>
</feature>
<name>A0A9P6MBT6_9FUNG</name>
<organism evidence="9 10">
    <name type="scientific">Modicella reniformis</name>
    <dbReference type="NCBI Taxonomy" id="1440133"/>
    <lineage>
        <taxon>Eukaryota</taxon>
        <taxon>Fungi</taxon>
        <taxon>Fungi incertae sedis</taxon>
        <taxon>Mucoromycota</taxon>
        <taxon>Mortierellomycotina</taxon>
        <taxon>Mortierellomycetes</taxon>
        <taxon>Mortierellales</taxon>
        <taxon>Mortierellaceae</taxon>
        <taxon>Modicella</taxon>
    </lineage>
</organism>
<keyword evidence="5" id="KW-0175">Coiled coil</keyword>
<proteinExistence type="predicted"/>
<feature type="region of interest" description="Disordered" evidence="6">
    <location>
        <begin position="666"/>
        <end position="699"/>
    </location>
</feature>
<feature type="coiled-coil region" evidence="5">
    <location>
        <begin position="311"/>
        <end position="356"/>
    </location>
</feature>
<feature type="transmembrane region" description="Helical" evidence="7">
    <location>
        <begin position="150"/>
        <end position="170"/>
    </location>
</feature>
<dbReference type="GO" id="GO:0043495">
    <property type="term" value="F:protein-membrane adaptor activity"/>
    <property type="evidence" value="ECO:0007669"/>
    <property type="project" value="TreeGrafter"/>
</dbReference>
<evidence type="ECO:0000313" key="10">
    <source>
        <dbReference type="Proteomes" id="UP000749646"/>
    </source>
</evidence>
<evidence type="ECO:0000256" key="3">
    <source>
        <dbReference type="ARBA" id="ARBA00022989"/>
    </source>
</evidence>
<keyword evidence="10" id="KW-1185">Reference proteome</keyword>
<dbReference type="InterPro" id="IPR045119">
    <property type="entry name" value="SUN1-5"/>
</dbReference>
<feature type="transmembrane region" description="Helical" evidence="7">
    <location>
        <begin position="217"/>
        <end position="233"/>
    </location>
</feature>
<keyword evidence="4 7" id="KW-0472">Membrane</keyword>
<accession>A0A9P6MBT6</accession>
<keyword evidence="3 7" id="KW-1133">Transmembrane helix</keyword>
<feature type="transmembrane region" description="Helical" evidence="7">
    <location>
        <begin position="176"/>
        <end position="196"/>
    </location>
</feature>
<evidence type="ECO:0000256" key="7">
    <source>
        <dbReference type="SAM" id="Phobius"/>
    </source>
</evidence>
<dbReference type="PANTHER" id="PTHR12911">
    <property type="entry name" value="SAD1/UNC-84-LIKE PROTEIN-RELATED"/>
    <property type="match status" value="1"/>
</dbReference>
<comment type="caution">
    <text evidence="9">The sequence shown here is derived from an EMBL/GenBank/DDBJ whole genome shotgun (WGS) entry which is preliminary data.</text>
</comment>
<reference evidence="9" key="1">
    <citation type="journal article" date="2020" name="Fungal Divers.">
        <title>Resolving the Mortierellaceae phylogeny through synthesis of multi-gene phylogenetics and phylogenomics.</title>
        <authorList>
            <person name="Vandepol N."/>
            <person name="Liber J."/>
            <person name="Desiro A."/>
            <person name="Na H."/>
            <person name="Kennedy M."/>
            <person name="Barry K."/>
            <person name="Grigoriev I.V."/>
            <person name="Miller A.N."/>
            <person name="O'Donnell K."/>
            <person name="Stajich J.E."/>
            <person name="Bonito G."/>
        </authorList>
    </citation>
    <scope>NUCLEOTIDE SEQUENCE</scope>
    <source>
        <strain evidence="9">MES-2147</strain>
    </source>
</reference>
<dbReference type="Proteomes" id="UP000749646">
    <property type="component" value="Unassembled WGS sequence"/>
</dbReference>
<dbReference type="AlphaFoldDB" id="A0A9P6MBT6"/>
<dbReference type="Pfam" id="PF07738">
    <property type="entry name" value="Sad1_UNC"/>
    <property type="match status" value="1"/>
</dbReference>
<keyword evidence="2 7" id="KW-0812">Transmembrane</keyword>
<evidence type="ECO:0000256" key="6">
    <source>
        <dbReference type="SAM" id="MobiDB-lite"/>
    </source>
</evidence>
<feature type="non-terminal residue" evidence="9">
    <location>
        <position position="721"/>
    </location>
</feature>
<evidence type="ECO:0000256" key="2">
    <source>
        <dbReference type="ARBA" id="ARBA00022692"/>
    </source>
</evidence>
<dbReference type="PROSITE" id="PS51469">
    <property type="entry name" value="SUN"/>
    <property type="match status" value="1"/>
</dbReference>
<gene>
    <name evidence="9" type="ORF">BGZ65_001206</name>
</gene>
<protein>
    <recommendedName>
        <fullName evidence="8">SUN domain-containing protein</fullName>
    </recommendedName>
</protein>
<dbReference type="InterPro" id="IPR012919">
    <property type="entry name" value="SUN_dom"/>
</dbReference>
<evidence type="ECO:0000313" key="9">
    <source>
        <dbReference type="EMBL" id="KAF9987914.1"/>
    </source>
</evidence>